<keyword evidence="4" id="KW-1185">Reference proteome</keyword>
<dbReference type="Pfam" id="PF20167">
    <property type="entry name" value="Transposase_32"/>
    <property type="match status" value="1"/>
</dbReference>
<name>A0ABR2F971_9ROSI</name>
<gene>
    <name evidence="3" type="ORF">V6N12_062553</name>
</gene>
<accession>A0ABR2F971</accession>
<evidence type="ECO:0000313" key="3">
    <source>
        <dbReference type="EMBL" id="KAK8574876.1"/>
    </source>
</evidence>
<organism evidence="3 4">
    <name type="scientific">Hibiscus sabdariffa</name>
    <name type="common">roselle</name>
    <dbReference type="NCBI Taxonomy" id="183260"/>
    <lineage>
        <taxon>Eukaryota</taxon>
        <taxon>Viridiplantae</taxon>
        <taxon>Streptophyta</taxon>
        <taxon>Embryophyta</taxon>
        <taxon>Tracheophyta</taxon>
        <taxon>Spermatophyta</taxon>
        <taxon>Magnoliopsida</taxon>
        <taxon>eudicotyledons</taxon>
        <taxon>Gunneridae</taxon>
        <taxon>Pentapetalae</taxon>
        <taxon>rosids</taxon>
        <taxon>malvids</taxon>
        <taxon>Malvales</taxon>
        <taxon>Malvaceae</taxon>
        <taxon>Malvoideae</taxon>
        <taxon>Hibiscus</taxon>
    </lineage>
</organism>
<protein>
    <recommendedName>
        <fullName evidence="2">Putative plant transposon protein domain-containing protein</fullName>
    </recommendedName>
</protein>
<reference evidence="3 4" key="1">
    <citation type="journal article" date="2024" name="G3 (Bethesda)">
        <title>Genome assembly of Hibiscus sabdariffa L. provides insights into metabolisms of medicinal natural products.</title>
        <authorList>
            <person name="Kim T."/>
        </authorList>
    </citation>
    <scope>NUCLEOTIDE SEQUENCE [LARGE SCALE GENOMIC DNA]</scope>
    <source>
        <strain evidence="3">TK-2024</strain>
        <tissue evidence="3">Old leaves</tissue>
    </source>
</reference>
<dbReference type="Proteomes" id="UP001472677">
    <property type="component" value="Unassembled WGS sequence"/>
</dbReference>
<feature type="domain" description="Putative plant transposon protein" evidence="2">
    <location>
        <begin position="46"/>
        <end position="223"/>
    </location>
</feature>
<feature type="region of interest" description="Disordered" evidence="1">
    <location>
        <begin position="267"/>
        <end position="344"/>
    </location>
</feature>
<comment type="caution">
    <text evidence="3">The sequence shown here is derived from an EMBL/GenBank/DDBJ whole genome shotgun (WGS) entry which is preliminary data.</text>
</comment>
<feature type="compositionally biased region" description="Low complexity" evidence="1">
    <location>
        <begin position="404"/>
        <end position="420"/>
    </location>
</feature>
<dbReference type="EMBL" id="JBBPBM010000007">
    <property type="protein sequence ID" value="KAK8574876.1"/>
    <property type="molecule type" value="Genomic_DNA"/>
</dbReference>
<feature type="compositionally biased region" description="Low complexity" evidence="1">
    <location>
        <begin position="296"/>
        <end position="313"/>
    </location>
</feature>
<evidence type="ECO:0000256" key="1">
    <source>
        <dbReference type="SAM" id="MobiDB-lite"/>
    </source>
</evidence>
<feature type="compositionally biased region" description="Pro residues" evidence="1">
    <location>
        <begin position="281"/>
        <end position="295"/>
    </location>
</feature>
<evidence type="ECO:0000313" key="4">
    <source>
        <dbReference type="Proteomes" id="UP001472677"/>
    </source>
</evidence>
<dbReference type="InterPro" id="IPR046796">
    <property type="entry name" value="Transposase_32_dom"/>
</dbReference>
<sequence>MANITFSARYAMVAAKNRWEEQGIFLDDSQINYGLEPVIYNRLNDLGWFRLARQPARANLNWVIEFYTSNSAGEDNVTLRGRRVAANATTVNEILGLPNDKPSFYTLMEGLEDEDYDTIRDFLCTEGTAWNTMGRNPHSVSRPNLRPDARLWNTFVKRNFMPTSHNQTVDRTRLLLIHTIMTGYQINIGEIIAQEIAEACQNDKGILAFPCIISALCRRAAVPTSRADKYTAEKTGWTRAIYMRKMDIANATPINVAMPIPPASPIHTAAAPIDEAGPSAPAEPRPVPATSPPVVPVSSHTTATSPATTPTARPRSRESALDTPLGSTPISPPSPQAPAQSEEATPPLHILQLRSQLQRIEARQLQFQEETKVFNQSLVKFLCFQFPSAASFFAQPSSAPPQPNMSAAAQPSATTSAKASATEEVHFSSDDENDVFDWQSPRDHLQPIDPTPSKSAEAVPILSAAPQPATSAIAEQQLPDSPAQRKGKAKAGRSFGRDIPSSSEEEEPE</sequence>
<evidence type="ECO:0000259" key="2">
    <source>
        <dbReference type="Pfam" id="PF20167"/>
    </source>
</evidence>
<proteinExistence type="predicted"/>
<feature type="region of interest" description="Disordered" evidence="1">
    <location>
        <begin position="396"/>
        <end position="509"/>
    </location>
</feature>